<dbReference type="RefSeq" id="WP_222608564.1">
    <property type="nucleotide sequence ID" value="NZ_CP081958.1"/>
</dbReference>
<evidence type="ECO:0000313" key="2">
    <source>
        <dbReference type="Proteomes" id="UP000826254"/>
    </source>
</evidence>
<organism evidence="1 2">
    <name type="scientific">Halobaculum magnesiiphilum</name>
    <dbReference type="NCBI Taxonomy" id="1017351"/>
    <lineage>
        <taxon>Archaea</taxon>
        <taxon>Methanobacteriati</taxon>
        <taxon>Methanobacteriota</taxon>
        <taxon>Stenosarchaea group</taxon>
        <taxon>Halobacteria</taxon>
        <taxon>Halobacteriales</taxon>
        <taxon>Haloferacaceae</taxon>
        <taxon>Halobaculum</taxon>
    </lineage>
</organism>
<proteinExistence type="predicted"/>
<gene>
    <name evidence="1" type="ORF">K6T50_06410</name>
</gene>
<keyword evidence="2" id="KW-1185">Reference proteome</keyword>
<evidence type="ECO:0000313" key="1">
    <source>
        <dbReference type="EMBL" id="QZP38765.1"/>
    </source>
</evidence>
<dbReference type="KEGG" id="hmp:K6T50_06410"/>
<protein>
    <submittedName>
        <fullName evidence="1">DUF5830 family protein</fullName>
    </submittedName>
</protein>
<dbReference type="Proteomes" id="UP000826254">
    <property type="component" value="Chromosome"/>
</dbReference>
<sequence length="129" mass="14293">MPSDDDTPARTREETVALGVELLEHLEDDELPLPELIDRLETVTTSPAVTREVLDEAERRGVIDREDAVVRVHGSGFVRFDSQVIRREGDFSCRRCGAGITTGHFVRLDAGELGPFGSSCIRKVTGREE</sequence>
<reference evidence="1 2" key="1">
    <citation type="journal article" date="2021" name="Int. J. Syst. Evol. Microbiol.">
        <title>Halobaculum halophilum sp. nov. and Halobaculum salinum sp. nov., isolated from salt lake and saline soil.</title>
        <authorList>
            <person name="Cui H.L."/>
            <person name="Shi X.W."/>
            <person name="Yin X.M."/>
            <person name="Yang X.Y."/>
            <person name="Hou J."/>
            <person name="Zhu L."/>
        </authorList>
    </citation>
    <scope>NUCLEOTIDE SEQUENCE [LARGE SCALE GENOMIC DNA]</scope>
    <source>
        <strain evidence="1 2">NBRC 109044</strain>
    </source>
</reference>
<dbReference type="InterPro" id="IPR043870">
    <property type="entry name" value="DUF5830"/>
</dbReference>
<accession>A0A8T8WFY4</accession>
<dbReference type="EMBL" id="CP081958">
    <property type="protein sequence ID" value="QZP38765.1"/>
    <property type="molecule type" value="Genomic_DNA"/>
</dbReference>
<dbReference type="AlphaFoldDB" id="A0A8T8WFY4"/>
<dbReference type="GeneID" id="67177758"/>
<dbReference type="Pfam" id="PF19148">
    <property type="entry name" value="DUF5830"/>
    <property type="match status" value="1"/>
</dbReference>
<name>A0A8T8WFY4_9EURY</name>